<name>A0A815AFG0_9BILA</name>
<reference evidence="3" key="1">
    <citation type="submission" date="2021-02" db="EMBL/GenBank/DDBJ databases">
        <authorList>
            <person name="Nowell W R."/>
        </authorList>
    </citation>
    <scope>NUCLEOTIDE SEQUENCE</scope>
</reference>
<dbReference type="EMBL" id="CAJNOM010000229">
    <property type="protein sequence ID" value="CAF1258764.1"/>
    <property type="molecule type" value="Genomic_DNA"/>
</dbReference>
<evidence type="ECO:0000313" key="2">
    <source>
        <dbReference type="EMBL" id="CAF0974227.1"/>
    </source>
</evidence>
<evidence type="ECO:0000313" key="4">
    <source>
        <dbReference type="Proteomes" id="UP000663832"/>
    </source>
</evidence>
<sequence>MKTLRDTNNNNSNTNQQHFSSTINRQNLIASNESLHPVSDFGNQLQQQTICRTNNDQLSTHQAGSSSKLSSQNNINSNPFNGDVNQLSSMIQSYLSKLGTNQNFQSDTINPLFYLQLMNANTAFMQQLSATQNNIPSTHHESIKHAQNPSILDNQQTPISNIDLSTGRNSQILQADSNVFVPKTRPMTQDEIAEHARLVYQRALQRNQIQQYNDFMKHFHESLHNKQQNSSVIKSSNRNEVPSVPSVSNIVSMGTFDIVDTMISSPSSCRSMKEANIDKAQSSLSLLSVDNTKIIHNTNSILDPSAPIFIPQQNQLKLDDDNETSSSSSCDSDFNDFHYLDQFLDEFYSTDNEHDNHLIIKKSSLSEITINKYPLNHHHTLGQGDVMEEISEQPLSTTIEKQEYQYSIHDLLNRYRNPRCHLVLPEWSRLSLILPNVCSMRNHTYKIKRYFAYRRRLHDQDLNISISIQG</sequence>
<protein>
    <submittedName>
        <fullName evidence="3">Uncharacterized protein</fullName>
    </submittedName>
</protein>
<dbReference type="OrthoDB" id="10015732at2759"/>
<dbReference type="EMBL" id="CAJNOI010000061">
    <property type="protein sequence ID" value="CAF0974227.1"/>
    <property type="molecule type" value="Genomic_DNA"/>
</dbReference>
<dbReference type="AlphaFoldDB" id="A0A815AFG0"/>
<accession>A0A815AFG0</accession>
<dbReference type="Proteomes" id="UP000663832">
    <property type="component" value="Unassembled WGS sequence"/>
</dbReference>
<evidence type="ECO:0000313" key="3">
    <source>
        <dbReference type="EMBL" id="CAF1258764.1"/>
    </source>
</evidence>
<comment type="caution">
    <text evidence="3">The sequence shown here is derived from an EMBL/GenBank/DDBJ whole genome shotgun (WGS) entry which is preliminary data.</text>
</comment>
<organism evidence="3 4">
    <name type="scientific">Adineta steineri</name>
    <dbReference type="NCBI Taxonomy" id="433720"/>
    <lineage>
        <taxon>Eukaryota</taxon>
        <taxon>Metazoa</taxon>
        <taxon>Spiralia</taxon>
        <taxon>Gnathifera</taxon>
        <taxon>Rotifera</taxon>
        <taxon>Eurotatoria</taxon>
        <taxon>Bdelloidea</taxon>
        <taxon>Adinetida</taxon>
        <taxon>Adinetidae</taxon>
        <taxon>Adineta</taxon>
    </lineage>
</organism>
<dbReference type="Proteomes" id="UP000663877">
    <property type="component" value="Unassembled WGS sequence"/>
</dbReference>
<feature type="region of interest" description="Disordered" evidence="1">
    <location>
        <begin position="57"/>
        <end position="78"/>
    </location>
</feature>
<proteinExistence type="predicted"/>
<gene>
    <name evidence="2" type="ORF">BJG266_LOCUS14506</name>
    <name evidence="3" type="ORF">QVE165_LOCUS28928</name>
</gene>
<evidence type="ECO:0000256" key="1">
    <source>
        <dbReference type="SAM" id="MobiDB-lite"/>
    </source>
</evidence>
<keyword evidence="4" id="KW-1185">Reference proteome</keyword>